<proteinExistence type="predicted"/>
<organism evidence="1 2">
    <name type="scientific">Labilibaculum antarcticum</name>
    <dbReference type="NCBI Taxonomy" id="1717717"/>
    <lineage>
        <taxon>Bacteria</taxon>
        <taxon>Pseudomonadati</taxon>
        <taxon>Bacteroidota</taxon>
        <taxon>Bacteroidia</taxon>
        <taxon>Marinilabiliales</taxon>
        <taxon>Marinifilaceae</taxon>
        <taxon>Labilibaculum</taxon>
    </lineage>
</organism>
<reference evidence="1 2" key="1">
    <citation type="journal article" date="2018" name="Mar. Genomics">
        <title>Complete genome sequence of Marinifilaceae bacterium strain SPP2, isolated from the Antarctic marine sediment.</title>
        <authorList>
            <person name="Watanabe M."/>
            <person name="Kojima H."/>
            <person name="Fukui M."/>
        </authorList>
    </citation>
    <scope>NUCLEOTIDE SEQUENCE [LARGE SCALE GENOMIC DNA]</scope>
    <source>
        <strain evidence="1 2">SPP2</strain>
    </source>
</reference>
<dbReference type="KEGG" id="mbas:ALGA_0654"/>
<reference evidence="2" key="2">
    <citation type="journal article" date="2020" name="Antonie Van Leeuwenhoek">
        <title>Labilibaculum antarcticum sp. nov., a novel facultative anaerobic, psychrotorelant bacterium isolated from marine sediment of Antarctica.</title>
        <authorList>
            <person name="Watanabe M."/>
            <person name="Kojima H."/>
            <person name="Fukui M."/>
        </authorList>
    </citation>
    <scope>NUCLEOTIDE SEQUENCE [LARGE SCALE GENOMIC DNA]</scope>
    <source>
        <strain evidence="2">SPP2</strain>
    </source>
</reference>
<dbReference type="RefSeq" id="WP_096427970.1">
    <property type="nucleotide sequence ID" value="NZ_AP018042.1"/>
</dbReference>
<dbReference type="AlphaFoldDB" id="A0A1Y1CG20"/>
<dbReference type="Proteomes" id="UP000218267">
    <property type="component" value="Chromosome"/>
</dbReference>
<accession>A0A1Y1CG20</accession>
<name>A0A1Y1CG20_9BACT</name>
<dbReference type="EMBL" id="AP018042">
    <property type="protein sequence ID" value="BAX79043.1"/>
    <property type="molecule type" value="Genomic_DNA"/>
</dbReference>
<dbReference type="OrthoDB" id="1120260at2"/>
<protein>
    <submittedName>
        <fullName evidence="1">Uncharacterized protein</fullName>
    </submittedName>
</protein>
<sequence length="109" mass="12189">MRRFVYNINKKSTDVSTTFNDVVTFDDHNRVLAVAWVGSHGNNLDLAIKSHDGRVPFIDQVSVEYFKLGSGREEMLLNQDISNNQIRVVGAFQTGADINGSLVFTVEKV</sequence>
<keyword evidence="2" id="KW-1185">Reference proteome</keyword>
<evidence type="ECO:0000313" key="2">
    <source>
        <dbReference type="Proteomes" id="UP000218267"/>
    </source>
</evidence>
<gene>
    <name evidence="1" type="ORF">ALGA_0654</name>
</gene>
<evidence type="ECO:0000313" key="1">
    <source>
        <dbReference type="EMBL" id="BAX79043.1"/>
    </source>
</evidence>